<sequence>MKVLFIGGTKRGFQTLDALVASGAEVCGVLSLTQDEHEQERYEGPIRDLALSHGIPFRETKFVRDRELARWAQDTGAATAIGVGVRILLPPSFYTAFQLGCWGVHDSLLPEYRGFAPLNWSIINDEPRTGVTVFRISERMDGGEILLQRAVPIGPADTAPQVYERVCAATVDVVREAYRQLKDGTAAPRPQDYTAGSFACARTPVDGEIDWSQPTRRIYNLVRALTFPYPGAYTYYRGQRICVLRAEEIEGPPSYRGRIPGRVVQILPGQGVEVLTGDGMLRVTHVSSDGRTTRPAEDVIRSVKTSLGLRLRDLELRLVEMERRLEALTAHATR</sequence>
<dbReference type="EMBL" id="CP011801">
    <property type="protein sequence ID" value="ALA58580.1"/>
    <property type="molecule type" value="Genomic_DNA"/>
</dbReference>
<dbReference type="InterPro" id="IPR005793">
    <property type="entry name" value="Formyl_trans_C"/>
</dbReference>
<feature type="domain" description="Formyl transferase N-terminal" evidence="2">
    <location>
        <begin position="1"/>
        <end position="170"/>
    </location>
</feature>
<dbReference type="STRING" id="42253.NITMOv2_2163"/>
<dbReference type="GO" id="GO:0004479">
    <property type="term" value="F:methionyl-tRNA formyltransferase activity"/>
    <property type="evidence" value="ECO:0007669"/>
    <property type="project" value="UniProtKB-EC"/>
</dbReference>
<dbReference type="SUPFAM" id="SSF50486">
    <property type="entry name" value="FMT C-terminal domain-like"/>
    <property type="match status" value="1"/>
</dbReference>
<dbReference type="PANTHER" id="PTHR11138">
    <property type="entry name" value="METHIONYL-TRNA FORMYLTRANSFERASE"/>
    <property type="match status" value="1"/>
</dbReference>
<dbReference type="CDD" id="cd08702">
    <property type="entry name" value="Arna_FMT_C"/>
    <property type="match status" value="1"/>
</dbReference>
<name>A0A0K2GC97_NITMO</name>
<dbReference type="Proteomes" id="UP000069205">
    <property type="component" value="Chromosome"/>
</dbReference>
<organism evidence="4 5">
    <name type="scientific">Nitrospira moscoviensis</name>
    <dbReference type="NCBI Taxonomy" id="42253"/>
    <lineage>
        <taxon>Bacteria</taxon>
        <taxon>Pseudomonadati</taxon>
        <taxon>Nitrospirota</taxon>
        <taxon>Nitrospiria</taxon>
        <taxon>Nitrospirales</taxon>
        <taxon>Nitrospiraceae</taxon>
        <taxon>Nitrospira</taxon>
    </lineage>
</organism>
<protein>
    <submittedName>
        <fullName evidence="4">Putative Methionyl-tRNA formyltransferase</fullName>
        <ecNumber evidence="4">2.1.2.9</ecNumber>
    </submittedName>
</protein>
<evidence type="ECO:0000259" key="3">
    <source>
        <dbReference type="Pfam" id="PF02911"/>
    </source>
</evidence>
<keyword evidence="4" id="KW-0808">Transferase</keyword>
<dbReference type="InterPro" id="IPR011034">
    <property type="entry name" value="Formyl_transferase-like_C_sf"/>
</dbReference>
<dbReference type="OrthoDB" id="9802815at2"/>
<evidence type="ECO:0000313" key="5">
    <source>
        <dbReference type="Proteomes" id="UP000069205"/>
    </source>
</evidence>
<evidence type="ECO:0000313" key="4">
    <source>
        <dbReference type="EMBL" id="ALA58580.1"/>
    </source>
</evidence>
<accession>A0A0K2GC97</accession>
<evidence type="ECO:0000256" key="1">
    <source>
        <dbReference type="SAM" id="Coils"/>
    </source>
</evidence>
<evidence type="ECO:0000259" key="2">
    <source>
        <dbReference type="Pfam" id="PF00551"/>
    </source>
</evidence>
<dbReference type="Pfam" id="PF02911">
    <property type="entry name" value="Formyl_trans_C"/>
    <property type="match status" value="1"/>
</dbReference>
<feature type="coiled-coil region" evidence="1">
    <location>
        <begin position="304"/>
        <end position="331"/>
    </location>
</feature>
<dbReference type="RefSeq" id="WP_053379728.1">
    <property type="nucleotide sequence ID" value="NZ_CP011801.1"/>
</dbReference>
<dbReference type="SUPFAM" id="SSF53328">
    <property type="entry name" value="Formyltransferase"/>
    <property type="match status" value="1"/>
</dbReference>
<dbReference type="EC" id="2.1.2.9" evidence="4"/>
<keyword evidence="5" id="KW-1185">Reference proteome</keyword>
<proteinExistence type="predicted"/>
<keyword evidence="1" id="KW-0175">Coiled coil</keyword>
<dbReference type="InterPro" id="IPR036477">
    <property type="entry name" value="Formyl_transf_N_sf"/>
</dbReference>
<feature type="domain" description="Formyl transferase C-terminal" evidence="3">
    <location>
        <begin position="204"/>
        <end position="302"/>
    </location>
</feature>
<gene>
    <name evidence="4" type="ORF">NITMOv2_2163</name>
</gene>
<reference evidence="4 5" key="1">
    <citation type="journal article" date="2015" name="Proc. Natl. Acad. Sci. U.S.A.">
        <title>Expanded metabolic versatility of ubiquitous nitrite-oxidizing bacteria from the genus Nitrospira.</title>
        <authorList>
            <person name="Koch H."/>
            <person name="Lucker S."/>
            <person name="Albertsen M."/>
            <person name="Kitzinger K."/>
            <person name="Herbold C."/>
            <person name="Spieck E."/>
            <person name="Nielsen P.H."/>
            <person name="Wagner M."/>
            <person name="Daims H."/>
        </authorList>
    </citation>
    <scope>NUCLEOTIDE SEQUENCE [LARGE SCALE GENOMIC DNA]</scope>
    <source>
        <strain evidence="4 5">NSP M-1</strain>
    </source>
</reference>
<dbReference type="AlphaFoldDB" id="A0A0K2GC97"/>
<dbReference type="Pfam" id="PF00551">
    <property type="entry name" value="Formyl_trans_N"/>
    <property type="match status" value="1"/>
</dbReference>
<dbReference type="Gene3D" id="3.40.50.12230">
    <property type="match status" value="1"/>
</dbReference>
<dbReference type="KEGG" id="nmv:NITMOv2_2163"/>
<dbReference type="PATRIC" id="fig|42253.5.peg.2132"/>
<dbReference type="PANTHER" id="PTHR11138:SF5">
    <property type="entry name" value="METHIONYL-TRNA FORMYLTRANSFERASE, MITOCHONDRIAL"/>
    <property type="match status" value="1"/>
</dbReference>
<dbReference type="GO" id="GO:0005829">
    <property type="term" value="C:cytosol"/>
    <property type="evidence" value="ECO:0007669"/>
    <property type="project" value="TreeGrafter"/>
</dbReference>
<dbReference type="InterPro" id="IPR002376">
    <property type="entry name" value="Formyl_transf_N"/>
</dbReference>